<dbReference type="InterPro" id="IPR013783">
    <property type="entry name" value="Ig-like_fold"/>
</dbReference>
<dbReference type="AlphaFoldDB" id="A0AA44DKU6"/>
<dbReference type="InterPro" id="IPR000421">
    <property type="entry name" value="FA58C"/>
</dbReference>
<comment type="caution">
    <text evidence="4">The sequence shown here is derived from an EMBL/GenBank/DDBJ whole genome shotgun (WGS) entry which is preliminary data.</text>
</comment>
<feature type="signal peptide" evidence="2">
    <location>
        <begin position="1"/>
        <end position="24"/>
    </location>
</feature>
<gene>
    <name evidence="4" type="ORF">HF875_08780</name>
</gene>
<reference evidence="4 5" key="1">
    <citation type="submission" date="2020-04" db="EMBL/GenBank/DDBJ databases">
        <authorList>
            <person name="Hitch T.C.A."/>
            <person name="Wylensek D."/>
            <person name="Clavel T."/>
        </authorList>
    </citation>
    <scope>NUCLEOTIDE SEQUENCE [LARGE SCALE GENOMIC DNA]</scope>
    <source>
        <strain evidence="4 5">Med78_4-601-WT-2</strain>
    </source>
</reference>
<dbReference type="PANTHER" id="PTHR13246:SF1">
    <property type="entry name" value="CYTOSOLIC ENDO-BETA-N-ACETYLGLUCOSAMINIDASE"/>
    <property type="match status" value="1"/>
</dbReference>
<keyword evidence="2" id="KW-0732">Signal</keyword>
<dbReference type="InterPro" id="IPR035986">
    <property type="entry name" value="PKD_dom_sf"/>
</dbReference>
<organism evidence="4 5">
    <name type="scientific">Paraclostridium bifermentans</name>
    <name type="common">Clostridium bifermentans</name>
    <dbReference type="NCBI Taxonomy" id="1490"/>
    <lineage>
        <taxon>Bacteria</taxon>
        <taxon>Bacillati</taxon>
        <taxon>Bacillota</taxon>
        <taxon>Clostridia</taxon>
        <taxon>Peptostreptococcales</taxon>
        <taxon>Peptostreptococcaceae</taxon>
        <taxon>Paraclostridium</taxon>
    </lineage>
</organism>
<keyword evidence="1" id="KW-0326">Glycosidase</keyword>
<dbReference type="InterPro" id="IPR008979">
    <property type="entry name" value="Galactose-bd-like_sf"/>
</dbReference>
<evidence type="ECO:0000313" key="5">
    <source>
        <dbReference type="Proteomes" id="UP000573963"/>
    </source>
</evidence>
<dbReference type="InterPro" id="IPR005201">
    <property type="entry name" value="TIM_ENGase"/>
</dbReference>
<dbReference type="CDD" id="cd06547">
    <property type="entry name" value="GH85_ENGase"/>
    <property type="match status" value="1"/>
</dbReference>
<dbReference type="SUPFAM" id="SSF49785">
    <property type="entry name" value="Galactose-binding domain-like"/>
    <property type="match status" value="1"/>
</dbReference>
<dbReference type="Gene3D" id="3.20.20.80">
    <property type="entry name" value="Glycosidases"/>
    <property type="match status" value="1"/>
</dbReference>
<evidence type="ECO:0000313" key="4">
    <source>
        <dbReference type="EMBL" id="NME09615.1"/>
    </source>
</evidence>
<dbReference type="GO" id="GO:0033925">
    <property type="term" value="F:mannosyl-glycoprotein endo-beta-N-acetylglucosaminidase activity"/>
    <property type="evidence" value="ECO:0007669"/>
    <property type="project" value="InterPro"/>
</dbReference>
<evidence type="ECO:0000259" key="3">
    <source>
        <dbReference type="PROSITE" id="PS50022"/>
    </source>
</evidence>
<evidence type="ECO:0000256" key="2">
    <source>
        <dbReference type="SAM" id="SignalP"/>
    </source>
</evidence>
<dbReference type="Proteomes" id="UP000573963">
    <property type="component" value="Unassembled WGS sequence"/>
</dbReference>
<dbReference type="PANTHER" id="PTHR13246">
    <property type="entry name" value="ENDO BETA N-ACETYLGLUCOSAMINIDASE"/>
    <property type="match status" value="1"/>
</dbReference>
<dbReference type="Pfam" id="PF00754">
    <property type="entry name" value="F5_F8_type_C"/>
    <property type="match status" value="1"/>
</dbReference>
<dbReference type="GO" id="GO:0005829">
    <property type="term" value="C:cytosol"/>
    <property type="evidence" value="ECO:0007669"/>
    <property type="project" value="UniProtKB-SubCell"/>
</dbReference>
<dbReference type="EMBL" id="JABAFD010000004">
    <property type="protein sequence ID" value="NME09615.1"/>
    <property type="molecule type" value="Genomic_DNA"/>
</dbReference>
<dbReference type="InterPro" id="IPR022409">
    <property type="entry name" value="PKD/Chitinase_dom"/>
</dbReference>
<dbReference type="InterPro" id="IPR032979">
    <property type="entry name" value="ENGase"/>
</dbReference>
<dbReference type="Pfam" id="PF21910">
    <property type="entry name" value="GH85_C"/>
    <property type="match status" value="1"/>
</dbReference>
<dbReference type="Pfam" id="PF03644">
    <property type="entry name" value="Glyco_hydro_85"/>
    <property type="match status" value="1"/>
</dbReference>
<evidence type="ECO:0000256" key="1">
    <source>
        <dbReference type="ARBA" id="ARBA00023295"/>
    </source>
</evidence>
<feature type="chain" id="PRO_5041208461" evidence="2">
    <location>
        <begin position="25"/>
        <end position="1000"/>
    </location>
</feature>
<dbReference type="SMART" id="SM00089">
    <property type="entry name" value="PKD"/>
    <property type="match status" value="1"/>
</dbReference>
<dbReference type="SUPFAM" id="SSF49299">
    <property type="entry name" value="PKD domain"/>
    <property type="match status" value="1"/>
</dbReference>
<sequence length="1000" mass="112921">MKYKKTITSTIVALSLFGATPIIGHALLESDQKIQEETGQPFSSYWYPKELLAWSPNNDKDAKFNIGTVPLQARTKGDVVKNSQDDEAKVISLAIANKTTRSTPSQGKTEFEGYNFSYWQYIDTLVAWGGSAGEGLIVPPSADIIDSAHTNGVPVLGTVFFPPEDYGGKFEWMHEFLVKDKDGNFPMAHKLVEVAQYYNFDGWFINQETGNRGSDYINPELADLMKEFLEYLQKIKPKNMEIVWYDSMIDDGRVFWQNRLNQYNKNFLGEKGKELSDSMFLNFWWTEDRYSVVDPNNDDNRLIYNVTGNELKESGDLAKKMGRDKYDLYAGVDVQANGYNTPIKWNYLFPKNQEANTSLGLYCPSWTYDSSKTVDEFLQKESRFWVNEKGDPRSQSSEDWKGISNNIVEKSPITQLPFVTNFSMGNGEFFNVDGVQVSEKDWNHRGMMDILPTYRWIIDNNKNNLTANIDYKNAYYGGNSIGINGSLANGGTTKVKLFATDLELTNNSEVSIKYKESGGKSNIKLEFELDNGENKIINLESKQSGEWIDAKASLSQFKKSKIKEISLIIEGKESSSSYNLNLGQISVNNKNTKDKVSKIKNLKVEDFKVIDNYYGNARLTWDKSEKNISHYEIYLENSDGHRELVGATPTNAFYVKDIERDLQLDSKTNFIVKPISNLFKSEEKNEAKITVKWPDLEAPKADFEVSSPIVLPGQSVNFKDKSLAGETVKWKIEGLNKNEEVTGNEVSIKFDKPGVYSVTHIVSNPAGDTVNKKDDYIVVSSQAKDGLKNLALNKEAIANAKTNENEDAKFAFDGKLNSKWCALGESGNYIQVDLGKENIIKQLRISHAEAGGEAKSMNTSQYNIEVSNDGQSWRKVKDVSNNSSSISNDDLNYELARYIKVNINKSEQGSGGATRIYEIEALGLDTNKITVIDNKEALANFINKVNELESLYKDLGTTDENFEKILYRAKQIIEIVEVDKEEILNVQNDLEDAFNEIKNT</sequence>
<dbReference type="Gene3D" id="2.60.40.10">
    <property type="entry name" value="Immunoglobulins"/>
    <property type="match status" value="2"/>
</dbReference>
<keyword evidence="1" id="KW-0378">Hydrolase</keyword>
<protein>
    <submittedName>
        <fullName evidence="4">Endo-beta-N-acetylglucosaminidase</fullName>
    </submittedName>
</protein>
<proteinExistence type="predicted"/>
<dbReference type="RefSeq" id="WP_168932185.1">
    <property type="nucleotide sequence ID" value="NZ_JABAFD010000004.1"/>
</dbReference>
<dbReference type="InterPro" id="IPR054110">
    <property type="entry name" value="EndoD-like_D2"/>
</dbReference>
<name>A0AA44DKU6_PARBF</name>
<accession>A0AA44DKU6</accession>
<feature type="domain" description="F5/8 type C" evidence="3">
    <location>
        <begin position="780"/>
        <end position="924"/>
    </location>
</feature>
<dbReference type="Gene3D" id="2.60.120.260">
    <property type="entry name" value="Galactose-binding domain-like"/>
    <property type="match status" value="2"/>
</dbReference>
<dbReference type="PROSITE" id="PS50022">
    <property type="entry name" value="FA58C_3"/>
    <property type="match status" value="1"/>
</dbReference>